<dbReference type="RefSeq" id="WP_209839712.1">
    <property type="nucleotide sequence ID" value="NZ_JAGGJP010000005.1"/>
</dbReference>
<dbReference type="PANTHER" id="PTHR18952">
    <property type="entry name" value="CARBONIC ANHYDRASE"/>
    <property type="match status" value="1"/>
</dbReference>
<keyword evidence="4" id="KW-0862">Zinc</keyword>
<protein>
    <recommendedName>
        <fullName evidence="2">carbonic anhydrase</fullName>
        <ecNumber evidence="2">4.2.1.1</ecNumber>
    </recommendedName>
</protein>
<dbReference type="PROSITE" id="PS51144">
    <property type="entry name" value="ALPHA_CA_2"/>
    <property type="match status" value="1"/>
</dbReference>
<evidence type="ECO:0000256" key="5">
    <source>
        <dbReference type="ARBA" id="ARBA00023239"/>
    </source>
</evidence>
<dbReference type="EMBL" id="JBHSNA010000009">
    <property type="protein sequence ID" value="MFC5567028.1"/>
    <property type="molecule type" value="Genomic_DNA"/>
</dbReference>
<comment type="caution">
    <text evidence="9">The sequence shown here is derived from an EMBL/GenBank/DDBJ whole genome shotgun (WGS) entry which is preliminary data.</text>
</comment>
<gene>
    <name evidence="9" type="ORF">ACFPOC_11460</name>
</gene>
<dbReference type="SUPFAM" id="SSF51069">
    <property type="entry name" value="Carbonic anhydrase"/>
    <property type="match status" value="1"/>
</dbReference>
<evidence type="ECO:0000313" key="10">
    <source>
        <dbReference type="Proteomes" id="UP001596056"/>
    </source>
</evidence>
<proteinExistence type="inferred from homology"/>
<dbReference type="Pfam" id="PF00194">
    <property type="entry name" value="Carb_anhydrase"/>
    <property type="match status" value="1"/>
</dbReference>
<keyword evidence="7" id="KW-0732">Signal</keyword>
<accession>A0ABW0SDH8</accession>
<dbReference type="Gene3D" id="3.10.200.10">
    <property type="entry name" value="Alpha carbonic anhydrase"/>
    <property type="match status" value="1"/>
</dbReference>
<evidence type="ECO:0000256" key="6">
    <source>
        <dbReference type="ARBA" id="ARBA00048348"/>
    </source>
</evidence>
<evidence type="ECO:0000256" key="1">
    <source>
        <dbReference type="ARBA" id="ARBA00010718"/>
    </source>
</evidence>
<evidence type="ECO:0000256" key="4">
    <source>
        <dbReference type="ARBA" id="ARBA00022833"/>
    </source>
</evidence>
<dbReference type="InterPro" id="IPR023561">
    <property type="entry name" value="Carbonic_anhydrase_a-class"/>
</dbReference>
<evidence type="ECO:0000256" key="7">
    <source>
        <dbReference type="SAM" id="SignalP"/>
    </source>
</evidence>
<keyword evidence="10" id="KW-1185">Reference proteome</keyword>
<dbReference type="EC" id="4.2.1.1" evidence="2"/>
<dbReference type="Proteomes" id="UP001596056">
    <property type="component" value="Unassembled WGS sequence"/>
</dbReference>
<sequence>MPLSRPAAILALLLAPAPLLAEGAAHDGAHWSYEGETGPEAWASLDPANAACATGTQQSPIDLAGAIKGEVGALRRDWAPGASWVAVNNGHTIQFNLAEGSEGGGLEIGNRRYELAQFHFHHPSEHAVDAAHSDMEVHFVHKAEDGALAVIGVMLTGGGGPGLLDALFQVAPAVEGEAPAGAADPSSLLPTEGGFYRYEGSLTTPPCTESVTWTVMTQPVAVSDQVVAAFATVFPNDARPIQPLNRRYLLLN</sequence>
<organism evidence="9 10">
    <name type="scientific">Rubellimicrobium aerolatum</name>
    <dbReference type="NCBI Taxonomy" id="490979"/>
    <lineage>
        <taxon>Bacteria</taxon>
        <taxon>Pseudomonadati</taxon>
        <taxon>Pseudomonadota</taxon>
        <taxon>Alphaproteobacteria</taxon>
        <taxon>Rhodobacterales</taxon>
        <taxon>Roseobacteraceae</taxon>
        <taxon>Rubellimicrobium</taxon>
    </lineage>
</organism>
<dbReference type="InterPro" id="IPR036398">
    <property type="entry name" value="CA_dom_sf"/>
</dbReference>
<comment type="catalytic activity">
    <reaction evidence="6">
        <text>hydrogencarbonate + H(+) = CO2 + H2O</text>
        <dbReference type="Rhea" id="RHEA:10748"/>
        <dbReference type="ChEBI" id="CHEBI:15377"/>
        <dbReference type="ChEBI" id="CHEBI:15378"/>
        <dbReference type="ChEBI" id="CHEBI:16526"/>
        <dbReference type="ChEBI" id="CHEBI:17544"/>
        <dbReference type="EC" id="4.2.1.1"/>
    </reaction>
</comment>
<dbReference type="CDD" id="cd03124">
    <property type="entry name" value="alpha_CA_prokaryotic_like"/>
    <property type="match status" value="1"/>
</dbReference>
<feature type="signal peptide" evidence="7">
    <location>
        <begin position="1"/>
        <end position="21"/>
    </location>
</feature>
<dbReference type="InterPro" id="IPR041891">
    <property type="entry name" value="Alpha_CA_prokaryot-like"/>
</dbReference>
<feature type="chain" id="PRO_5045889147" description="carbonic anhydrase" evidence="7">
    <location>
        <begin position="22"/>
        <end position="252"/>
    </location>
</feature>
<evidence type="ECO:0000313" key="9">
    <source>
        <dbReference type="EMBL" id="MFC5567028.1"/>
    </source>
</evidence>
<evidence type="ECO:0000256" key="3">
    <source>
        <dbReference type="ARBA" id="ARBA00022723"/>
    </source>
</evidence>
<reference evidence="10" key="1">
    <citation type="journal article" date="2019" name="Int. J. Syst. Evol. Microbiol.">
        <title>The Global Catalogue of Microorganisms (GCM) 10K type strain sequencing project: providing services to taxonomists for standard genome sequencing and annotation.</title>
        <authorList>
            <consortium name="The Broad Institute Genomics Platform"/>
            <consortium name="The Broad Institute Genome Sequencing Center for Infectious Disease"/>
            <person name="Wu L."/>
            <person name="Ma J."/>
        </authorList>
    </citation>
    <scope>NUCLEOTIDE SEQUENCE [LARGE SCALE GENOMIC DNA]</scope>
    <source>
        <strain evidence="10">KACC 11588</strain>
    </source>
</reference>
<keyword evidence="3" id="KW-0479">Metal-binding</keyword>
<dbReference type="InterPro" id="IPR001148">
    <property type="entry name" value="CA_dom"/>
</dbReference>
<evidence type="ECO:0000256" key="2">
    <source>
        <dbReference type="ARBA" id="ARBA00012925"/>
    </source>
</evidence>
<name>A0ABW0SDH8_9RHOB</name>
<evidence type="ECO:0000259" key="8">
    <source>
        <dbReference type="PROSITE" id="PS51144"/>
    </source>
</evidence>
<keyword evidence="5" id="KW-0456">Lyase</keyword>
<dbReference type="PANTHER" id="PTHR18952:SF265">
    <property type="entry name" value="CARBONIC ANHYDRASE"/>
    <property type="match status" value="1"/>
</dbReference>
<comment type="similarity">
    <text evidence="1">Belongs to the alpha-carbonic anhydrase family.</text>
</comment>
<dbReference type="SMART" id="SM01057">
    <property type="entry name" value="Carb_anhydrase"/>
    <property type="match status" value="1"/>
</dbReference>
<feature type="domain" description="Alpha-carbonic anhydrase" evidence="8">
    <location>
        <begin position="29"/>
        <end position="252"/>
    </location>
</feature>